<protein>
    <submittedName>
        <fullName evidence="1">Leucine-rich repeat domain-containing protein</fullName>
    </submittedName>
</protein>
<evidence type="ECO:0000313" key="1">
    <source>
        <dbReference type="EMBL" id="MBC5605453.1"/>
    </source>
</evidence>
<evidence type="ECO:0000313" key="2">
    <source>
        <dbReference type="Proteomes" id="UP000600600"/>
    </source>
</evidence>
<dbReference type="EMBL" id="JACOOE010000005">
    <property type="protein sequence ID" value="MBC5605453.1"/>
    <property type="molecule type" value="Genomic_DNA"/>
</dbReference>
<accession>A0ABR7CCG0</accession>
<sequence>MEQKKQLFSLIGLCLLLGLVSCSNEDRSVFGDDFEIPELTDENTIRFTVDATGDWKQLQITASGGRMAVEWGDGRIQKIANPENDPITYKYGNSRTYQVRIWAEEIDTCNVETLLIPIGNLCLGYLPKMKTLLLNSIINTSEIDFNVSCPNIEIISIGNCADLELVNIDRCSKLKAIQLYGLPKMSSLKLGEHPDLEGVWCTENSRLQSLSLKELPSLNYVFCYDNPQMSALEFDNETILSTLRIGGCAFQSLDFLSQLPLLTDLDCSSNQLTELDLSKQSLLYTLNSSNNKQLASILIPKNNQLRGLECYSCKLDGKALNSVFTKLFEVPKDSPGYEKTYFISYYGNPGVENCNKGLLKGWYIVKDPTEK</sequence>
<dbReference type="Gene3D" id="3.80.10.10">
    <property type="entry name" value="Ribonuclease Inhibitor"/>
    <property type="match status" value="1"/>
</dbReference>
<organism evidence="1 2">
    <name type="scientific">Bacteroides difficilis</name>
    <dbReference type="NCBI Taxonomy" id="2763021"/>
    <lineage>
        <taxon>Bacteria</taxon>
        <taxon>Pseudomonadati</taxon>
        <taxon>Bacteroidota</taxon>
        <taxon>Bacteroidia</taxon>
        <taxon>Bacteroidales</taxon>
        <taxon>Bacteroidaceae</taxon>
        <taxon>Bacteroides</taxon>
    </lineage>
</organism>
<dbReference type="RefSeq" id="WP_186967471.1">
    <property type="nucleotide sequence ID" value="NZ_JACOOE010000005.1"/>
</dbReference>
<reference evidence="1 2" key="1">
    <citation type="submission" date="2020-08" db="EMBL/GenBank/DDBJ databases">
        <title>Genome public.</title>
        <authorList>
            <person name="Liu C."/>
            <person name="Sun Q."/>
        </authorList>
    </citation>
    <scope>NUCLEOTIDE SEQUENCE [LARGE SCALE GENOMIC DNA]</scope>
    <source>
        <strain evidence="1 2">M27</strain>
    </source>
</reference>
<dbReference type="Proteomes" id="UP000600600">
    <property type="component" value="Unassembled WGS sequence"/>
</dbReference>
<keyword evidence="2" id="KW-1185">Reference proteome</keyword>
<gene>
    <name evidence="1" type="ORF">H8S67_12325</name>
</gene>
<dbReference type="SUPFAM" id="SSF52058">
    <property type="entry name" value="L domain-like"/>
    <property type="match status" value="1"/>
</dbReference>
<proteinExistence type="predicted"/>
<name>A0ABR7CCG0_9BACE</name>
<dbReference type="PROSITE" id="PS51257">
    <property type="entry name" value="PROKAR_LIPOPROTEIN"/>
    <property type="match status" value="1"/>
</dbReference>
<comment type="caution">
    <text evidence="1">The sequence shown here is derived from an EMBL/GenBank/DDBJ whole genome shotgun (WGS) entry which is preliminary data.</text>
</comment>
<dbReference type="InterPro" id="IPR032675">
    <property type="entry name" value="LRR_dom_sf"/>
</dbReference>